<dbReference type="Gene3D" id="3.30.300.30">
    <property type="match status" value="1"/>
</dbReference>
<protein>
    <submittedName>
        <fullName evidence="8">O-succinylbenzoate-CoA ligase</fullName>
    </submittedName>
</protein>
<dbReference type="InterPro" id="IPR045851">
    <property type="entry name" value="AMP-bd_C_sf"/>
</dbReference>
<dbReference type="STRING" id="319225.Plut_0326"/>
<dbReference type="GO" id="GO:0005524">
    <property type="term" value="F:ATP binding"/>
    <property type="evidence" value="ECO:0007669"/>
    <property type="project" value="UniProtKB-KW"/>
</dbReference>
<name>Q3B617_CHLL3</name>
<dbReference type="HOGENOM" id="CLU_000022_59_0_10"/>
<evidence type="ECO:0000256" key="1">
    <source>
        <dbReference type="ARBA" id="ARBA00022428"/>
    </source>
</evidence>
<dbReference type="InterPro" id="IPR010192">
    <property type="entry name" value="MenE"/>
</dbReference>
<reference evidence="9" key="1">
    <citation type="submission" date="2005-08" db="EMBL/GenBank/DDBJ databases">
        <title>Complete sequence of Pelodictyon luteolum DSM 273.</title>
        <authorList>
            <consortium name="US DOE Joint Genome Institute"/>
            <person name="Copeland A."/>
            <person name="Lucas S."/>
            <person name="Lapidus A."/>
            <person name="Barry K."/>
            <person name="Detter J.C."/>
            <person name="Glavina T."/>
            <person name="Hammon N."/>
            <person name="Israni S."/>
            <person name="Pitluck S."/>
            <person name="Bryant D."/>
            <person name="Schmutz J."/>
            <person name="Larimer F."/>
            <person name="Land M."/>
            <person name="Kyrpides N."/>
            <person name="Ivanova N."/>
            <person name="Richardson P."/>
        </authorList>
    </citation>
    <scope>NUCLEOTIDE SEQUENCE [LARGE SCALE GENOMIC DNA]</scope>
    <source>
        <strain evidence="9">DSM 273 / BCRC 81028 / 2530</strain>
    </source>
</reference>
<dbReference type="SUPFAM" id="SSF56801">
    <property type="entry name" value="Acetyl-CoA synthetase-like"/>
    <property type="match status" value="1"/>
</dbReference>
<dbReference type="RefSeq" id="WP_011357089.1">
    <property type="nucleotide sequence ID" value="NC_007512.1"/>
</dbReference>
<dbReference type="PANTHER" id="PTHR43201">
    <property type="entry name" value="ACYL-COA SYNTHETASE"/>
    <property type="match status" value="1"/>
</dbReference>
<sequence>MDPLRSPAPDPVADAASRFGPMPMLLTPDGSRSFKECSAMAGRIAAALLNRGLRDGDGVAIISPNTPDMVLILLALLSAGMVAAPLNHRLPEARLRQMLQELQPSLCITGAECPAPDTDTASIDAAELLAEASALPDRRSALLNHKGTTVRPITIIHTSASTGTAKAAVHSLENHWYNALGSNSNLPFGPGDTWLLSLPLFHVGGYALIFRSLASGGALAIDRPHASLTDSLERFPISHLSLVPTQLFRLLYRENDPALTAGIKALLLGGSAASGSLVDEAAARGLPIYLSYGSTEMASQIATTDAPVARHRSDSGRVLPWREVREAPDGELLVRGKCLCTGYLRNGAIDPIGDPDGWFHTGDIGSLAADGTVRVLGRKDDMFISGGENIHPEEVERALREIEGVLEAVVAPVRDPEYGERPAAFIRTAGGDGPDDETLRREMQMRVGRLKTPVVFFRVCQWTTLPGSEKTDRAWYRQMAAEYRRGESSGGLPCA</sequence>
<gene>
    <name evidence="8" type="ordered locus">Plut_0326</name>
</gene>
<accession>Q3B617</accession>
<dbReference type="GO" id="GO:0008756">
    <property type="term" value="F:o-succinylbenzoate-CoA ligase activity"/>
    <property type="evidence" value="ECO:0007669"/>
    <property type="project" value="InterPro"/>
</dbReference>
<keyword evidence="3" id="KW-0547">Nucleotide-binding</keyword>
<dbReference type="GO" id="GO:0009234">
    <property type="term" value="P:menaquinone biosynthetic process"/>
    <property type="evidence" value="ECO:0007669"/>
    <property type="project" value="UniProtKB-KW"/>
</dbReference>
<keyword evidence="1" id="KW-0474">Menaquinone biosynthesis</keyword>
<feature type="region of interest" description="Disordered" evidence="5">
    <location>
        <begin position="1"/>
        <end position="21"/>
    </location>
</feature>
<feature type="domain" description="AMP-dependent synthetase/ligase" evidence="6">
    <location>
        <begin position="16"/>
        <end position="344"/>
    </location>
</feature>
<dbReference type="InterPro" id="IPR025110">
    <property type="entry name" value="AMP-bd_C"/>
</dbReference>
<evidence type="ECO:0000259" key="6">
    <source>
        <dbReference type="Pfam" id="PF00501"/>
    </source>
</evidence>
<proteinExistence type="predicted"/>
<dbReference type="GO" id="GO:0006631">
    <property type="term" value="P:fatty acid metabolic process"/>
    <property type="evidence" value="ECO:0007669"/>
    <property type="project" value="TreeGrafter"/>
</dbReference>
<dbReference type="KEGG" id="plt:Plut_0326"/>
<evidence type="ECO:0000256" key="5">
    <source>
        <dbReference type="SAM" id="MobiDB-lite"/>
    </source>
</evidence>
<evidence type="ECO:0000313" key="8">
    <source>
        <dbReference type="EMBL" id="ABB23214.1"/>
    </source>
</evidence>
<dbReference type="eggNOG" id="COG0318">
    <property type="taxonomic scope" value="Bacteria"/>
</dbReference>
<keyword evidence="9" id="KW-1185">Reference proteome</keyword>
<evidence type="ECO:0000256" key="3">
    <source>
        <dbReference type="ARBA" id="ARBA00022741"/>
    </source>
</evidence>
<evidence type="ECO:0000256" key="2">
    <source>
        <dbReference type="ARBA" id="ARBA00022598"/>
    </source>
</evidence>
<dbReference type="CDD" id="cd17630">
    <property type="entry name" value="OSB_MenE-like"/>
    <property type="match status" value="1"/>
</dbReference>
<dbReference type="OrthoDB" id="4317020at2"/>
<dbReference type="EMBL" id="CP000096">
    <property type="protein sequence ID" value="ABB23214.1"/>
    <property type="molecule type" value="Genomic_DNA"/>
</dbReference>
<dbReference type="PANTHER" id="PTHR43201:SF32">
    <property type="entry name" value="2-SUCCINYLBENZOATE--COA LIGASE, CHLOROPLASTIC_PEROXISOMAL"/>
    <property type="match status" value="1"/>
</dbReference>
<dbReference type="Gene3D" id="3.40.50.12780">
    <property type="entry name" value="N-terminal domain of ligase-like"/>
    <property type="match status" value="1"/>
</dbReference>
<keyword evidence="4" id="KW-0067">ATP-binding</keyword>
<feature type="domain" description="AMP-binding enzyme C-terminal" evidence="7">
    <location>
        <begin position="394"/>
        <end position="455"/>
    </location>
</feature>
<evidence type="ECO:0000256" key="4">
    <source>
        <dbReference type="ARBA" id="ARBA00022840"/>
    </source>
</evidence>
<dbReference type="Pfam" id="PF13193">
    <property type="entry name" value="AMP-binding_C"/>
    <property type="match status" value="1"/>
</dbReference>
<organism evidence="8 9">
    <name type="scientific">Chlorobium luteolum (strain DSM 273 / BCRC 81028 / 2530)</name>
    <name type="common">Pelodictyon luteolum</name>
    <dbReference type="NCBI Taxonomy" id="319225"/>
    <lineage>
        <taxon>Bacteria</taxon>
        <taxon>Pseudomonadati</taxon>
        <taxon>Chlorobiota</taxon>
        <taxon>Chlorobiia</taxon>
        <taxon>Chlorobiales</taxon>
        <taxon>Chlorobiaceae</taxon>
        <taxon>Chlorobium/Pelodictyon group</taxon>
        <taxon>Pelodictyon</taxon>
    </lineage>
</organism>
<dbReference type="AlphaFoldDB" id="Q3B617"/>
<evidence type="ECO:0000259" key="7">
    <source>
        <dbReference type="Pfam" id="PF13193"/>
    </source>
</evidence>
<dbReference type="NCBIfam" id="TIGR01923">
    <property type="entry name" value="menE"/>
    <property type="match status" value="1"/>
</dbReference>
<dbReference type="Proteomes" id="UP000002709">
    <property type="component" value="Chromosome"/>
</dbReference>
<feature type="compositionally biased region" description="Pro residues" evidence="5">
    <location>
        <begin position="1"/>
        <end position="10"/>
    </location>
</feature>
<evidence type="ECO:0000313" key="9">
    <source>
        <dbReference type="Proteomes" id="UP000002709"/>
    </source>
</evidence>
<dbReference type="InterPro" id="IPR042099">
    <property type="entry name" value="ANL_N_sf"/>
</dbReference>
<dbReference type="GO" id="GO:0031956">
    <property type="term" value="F:medium-chain fatty acid-CoA ligase activity"/>
    <property type="evidence" value="ECO:0007669"/>
    <property type="project" value="TreeGrafter"/>
</dbReference>
<dbReference type="InterPro" id="IPR000873">
    <property type="entry name" value="AMP-dep_synth/lig_dom"/>
</dbReference>
<keyword evidence="2 8" id="KW-0436">Ligase</keyword>
<dbReference type="Pfam" id="PF00501">
    <property type="entry name" value="AMP-binding"/>
    <property type="match status" value="1"/>
</dbReference>